<dbReference type="InterPro" id="IPR010730">
    <property type="entry name" value="HET"/>
</dbReference>
<feature type="region of interest" description="Disordered" evidence="1">
    <location>
        <begin position="448"/>
        <end position="485"/>
    </location>
</feature>
<dbReference type="EMBL" id="JABCIY010000241">
    <property type="protein sequence ID" value="KAF7187006.1"/>
    <property type="molecule type" value="Genomic_DNA"/>
</dbReference>
<comment type="caution">
    <text evidence="3">The sequence shown here is derived from an EMBL/GenBank/DDBJ whole genome shotgun (WGS) entry which is preliminary data.</text>
</comment>
<dbReference type="PANTHER" id="PTHR24148">
    <property type="entry name" value="ANKYRIN REPEAT DOMAIN-CONTAINING PROTEIN 39 HOMOLOG-RELATED"/>
    <property type="match status" value="1"/>
</dbReference>
<reference evidence="3" key="1">
    <citation type="submission" date="2020-04" db="EMBL/GenBank/DDBJ databases">
        <title>Draft genome resource of the tomato pathogen Pseudocercospora fuligena.</title>
        <authorList>
            <person name="Zaccaron A."/>
        </authorList>
    </citation>
    <scope>NUCLEOTIDE SEQUENCE</scope>
    <source>
        <strain evidence="3">PF001</strain>
    </source>
</reference>
<sequence>MSHEVWSEQTWPGELYGKLSLSSKRCSIRLLKLLPGQNDDPIACKLVRSTLVGSPPYDALSYTWGDASERRPIQVNDVEVLVTTNLELALRALRRPNCSRVLWVDALCINQHDITERSSQVREMGHIYGCAERVIIWLGQPVKDHELVVRASLQRSTSRERYTDVPEWEQDTTLLRRDLTRALRKIFARPWWTRVWVVQEIARARKDPLVVLSQSQNISFSALGEVATEYIDEVPASFQTLVNIRQRTRVPPRLRNPESEESLASLGRKRLSEDFYFLLNATREFRANDPRDNIFALWTLTRGTGGHHFKPDYNMSMQEVYTAVTAEIIEGLGELDILGLRWGKPRRQLPSWVPDFSTAPVPMPEFVVPSALSSLRPSEHKKSALPRVELFEATPLIKVQAAILDDITEVYSTDRFMTLAEAIRQNSRDAEERQARIDDDAKELYKLESQRETSSNDDVLQGRKTALQRKRQQHLQATSRAQSDVHEAIERQRPFTLAIEQLATLCSAAVVRGTENDFLRVRDGGRQASKLPREVLESQWRQIDEYERSVMEQYQYGVDQARRRRVTEEKDKAREVLTADSEAKGPNLRRLIRGLKILGTDMEDLATECIPYGKRMEYLDFRREQQIRNVRHSLQWSNTTATGQRGKAITEELLEMDESVWNDLDKVIQEYVAQVLRINEENDLPEGARLLLFRTSQGCTGFGSEDLEVGDRLALIHGLSTIVVLRKDDEHKGEYDRFTFRGRALLQMPENGSDVLGWVEDQQMKAIEIV</sequence>
<evidence type="ECO:0000256" key="1">
    <source>
        <dbReference type="SAM" id="MobiDB-lite"/>
    </source>
</evidence>
<dbReference type="InterPro" id="IPR052895">
    <property type="entry name" value="HetReg/Transcr_Mod"/>
</dbReference>
<keyword evidence="4" id="KW-1185">Reference proteome</keyword>
<organism evidence="3 4">
    <name type="scientific">Pseudocercospora fuligena</name>
    <dbReference type="NCBI Taxonomy" id="685502"/>
    <lineage>
        <taxon>Eukaryota</taxon>
        <taxon>Fungi</taxon>
        <taxon>Dikarya</taxon>
        <taxon>Ascomycota</taxon>
        <taxon>Pezizomycotina</taxon>
        <taxon>Dothideomycetes</taxon>
        <taxon>Dothideomycetidae</taxon>
        <taxon>Mycosphaerellales</taxon>
        <taxon>Mycosphaerellaceae</taxon>
        <taxon>Pseudocercospora</taxon>
    </lineage>
</organism>
<dbReference type="OrthoDB" id="5303367at2759"/>
<evidence type="ECO:0000259" key="2">
    <source>
        <dbReference type="Pfam" id="PF06985"/>
    </source>
</evidence>
<name>A0A8H6R6U3_9PEZI</name>
<dbReference type="PANTHER" id="PTHR24148:SF82">
    <property type="entry name" value="HETEROKARYON INCOMPATIBILITY DOMAIN-CONTAINING PROTEIN"/>
    <property type="match status" value="1"/>
</dbReference>
<accession>A0A8H6R6U3</accession>
<feature type="domain" description="Heterokaryon incompatibility" evidence="2">
    <location>
        <begin position="57"/>
        <end position="200"/>
    </location>
</feature>
<dbReference type="Pfam" id="PF06985">
    <property type="entry name" value="HET"/>
    <property type="match status" value="1"/>
</dbReference>
<dbReference type="AlphaFoldDB" id="A0A8H6R6U3"/>
<proteinExistence type="predicted"/>
<dbReference type="Proteomes" id="UP000660729">
    <property type="component" value="Unassembled WGS sequence"/>
</dbReference>
<gene>
    <name evidence="3" type="ORF">HII31_11615</name>
</gene>
<evidence type="ECO:0000313" key="3">
    <source>
        <dbReference type="EMBL" id="KAF7187006.1"/>
    </source>
</evidence>
<evidence type="ECO:0000313" key="4">
    <source>
        <dbReference type="Proteomes" id="UP000660729"/>
    </source>
</evidence>
<protein>
    <submittedName>
        <fullName evidence="3">Heterokaryon incompatibility protein 6, OR allele</fullName>
    </submittedName>
</protein>